<dbReference type="OrthoDB" id="9890280at2759"/>
<dbReference type="Pfam" id="PF00400">
    <property type="entry name" value="WD40"/>
    <property type="match status" value="1"/>
</dbReference>
<dbReference type="SMART" id="SM00320">
    <property type="entry name" value="WD40"/>
    <property type="match status" value="2"/>
</dbReference>
<evidence type="ECO:0000256" key="3">
    <source>
        <dbReference type="ARBA" id="ARBA00022574"/>
    </source>
</evidence>
<dbReference type="GO" id="GO:0005634">
    <property type="term" value="C:nucleus"/>
    <property type="evidence" value="ECO:0007669"/>
    <property type="project" value="UniProtKB-SubCell"/>
</dbReference>
<evidence type="ECO:0000313" key="13">
    <source>
        <dbReference type="Proteomes" id="UP000285301"/>
    </source>
</evidence>
<organism evidence="12 13">
    <name type="scientific">Dinothrombium tinctorium</name>
    <dbReference type="NCBI Taxonomy" id="1965070"/>
    <lineage>
        <taxon>Eukaryota</taxon>
        <taxon>Metazoa</taxon>
        <taxon>Ecdysozoa</taxon>
        <taxon>Arthropoda</taxon>
        <taxon>Chelicerata</taxon>
        <taxon>Arachnida</taxon>
        <taxon>Acari</taxon>
        <taxon>Acariformes</taxon>
        <taxon>Trombidiformes</taxon>
        <taxon>Prostigmata</taxon>
        <taxon>Anystina</taxon>
        <taxon>Parasitengona</taxon>
        <taxon>Trombidioidea</taxon>
        <taxon>Trombidiidae</taxon>
        <taxon>Dinothrombium</taxon>
    </lineage>
</organism>
<dbReference type="Proteomes" id="UP000285301">
    <property type="component" value="Unassembled WGS sequence"/>
</dbReference>
<evidence type="ECO:0000256" key="5">
    <source>
        <dbReference type="ARBA" id="ARBA00022763"/>
    </source>
</evidence>
<dbReference type="EMBL" id="NCKU01002227">
    <property type="protein sequence ID" value="RWS10094.1"/>
    <property type="molecule type" value="Genomic_DNA"/>
</dbReference>
<evidence type="ECO:0000256" key="2">
    <source>
        <dbReference type="ARBA" id="ARBA00005434"/>
    </source>
</evidence>
<name>A0A3S3S425_9ACAR</name>
<gene>
    <name evidence="12" type="ORF">B4U79_19005</name>
</gene>
<protein>
    <recommendedName>
        <fullName evidence="10">Damage-specific DNA-binding protein 2</fullName>
    </recommendedName>
</protein>
<dbReference type="Gene3D" id="2.130.10.10">
    <property type="entry name" value="YVTN repeat-like/Quinoprotein amine dehydrogenase"/>
    <property type="match status" value="1"/>
</dbReference>
<dbReference type="GO" id="GO:0009411">
    <property type="term" value="P:response to UV"/>
    <property type="evidence" value="ECO:0007669"/>
    <property type="project" value="TreeGrafter"/>
</dbReference>
<dbReference type="AlphaFoldDB" id="A0A3S3S425"/>
<dbReference type="InterPro" id="IPR015943">
    <property type="entry name" value="WD40/YVTN_repeat-like_dom_sf"/>
</dbReference>
<evidence type="ECO:0000256" key="6">
    <source>
        <dbReference type="ARBA" id="ARBA00022786"/>
    </source>
</evidence>
<evidence type="ECO:0000256" key="9">
    <source>
        <dbReference type="ARBA" id="ARBA00023242"/>
    </source>
</evidence>
<sequence length="199" mass="22607">NDLFIFAKSLHNGHIIHCEFNPVDSNLFVTASVDRRVKIWDLRMLSKNAKNLFEEEFKYPLNAASFSPHNGRTLIVSDNHEKINVYSGPNWVKEWVISHKHHQFQEISAIKPAFHPNLNLIVIGSSSKNSEISSLDIIDLDAEASQIKLTDGKQGALSINLFNSSADTIVSARRAYLLFWKKAVSEEIKYINMLSRKTV</sequence>
<keyword evidence="7" id="KW-0238">DNA-binding</keyword>
<keyword evidence="4" id="KW-0677">Repeat</keyword>
<dbReference type="PROSITE" id="PS50082">
    <property type="entry name" value="WD_REPEATS_2"/>
    <property type="match status" value="1"/>
</dbReference>
<keyword evidence="9" id="KW-0539">Nucleus</keyword>
<evidence type="ECO:0000313" key="12">
    <source>
        <dbReference type="EMBL" id="RWS10094.1"/>
    </source>
</evidence>
<evidence type="ECO:0000256" key="7">
    <source>
        <dbReference type="ARBA" id="ARBA00023125"/>
    </source>
</evidence>
<comment type="similarity">
    <text evidence="2">Belongs to the WD repeat DDB2/WDR76 family.</text>
</comment>
<dbReference type="PANTHER" id="PTHR15169">
    <property type="entry name" value="DAMAGE-SPECIFIC DNA BINDING PROTEIN 2"/>
    <property type="match status" value="1"/>
</dbReference>
<keyword evidence="3 11" id="KW-0853">WD repeat</keyword>
<dbReference type="SUPFAM" id="SSF50978">
    <property type="entry name" value="WD40 repeat-like"/>
    <property type="match status" value="1"/>
</dbReference>
<feature type="repeat" description="WD" evidence="11">
    <location>
        <begin position="8"/>
        <end position="43"/>
    </location>
</feature>
<feature type="non-terminal residue" evidence="12">
    <location>
        <position position="1"/>
    </location>
</feature>
<dbReference type="InterPro" id="IPR001680">
    <property type="entry name" value="WD40_rpt"/>
</dbReference>
<reference evidence="12 13" key="1">
    <citation type="journal article" date="2018" name="Gigascience">
        <title>Genomes of trombidid mites reveal novel predicted allergens and laterally-transferred genes associated with secondary metabolism.</title>
        <authorList>
            <person name="Dong X."/>
            <person name="Chaisiri K."/>
            <person name="Xia D."/>
            <person name="Armstrong S.D."/>
            <person name="Fang Y."/>
            <person name="Donnelly M.J."/>
            <person name="Kadowaki T."/>
            <person name="McGarry J.W."/>
            <person name="Darby A.C."/>
            <person name="Makepeace B.L."/>
        </authorList>
    </citation>
    <scope>NUCLEOTIDE SEQUENCE [LARGE SCALE GENOMIC DNA]</scope>
    <source>
        <strain evidence="12">UoL-WK</strain>
    </source>
</reference>
<comment type="caution">
    <text evidence="12">The sequence shown here is derived from an EMBL/GenBank/DDBJ whole genome shotgun (WGS) entry which is preliminary data.</text>
</comment>
<evidence type="ECO:0000256" key="8">
    <source>
        <dbReference type="ARBA" id="ARBA00023204"/>
    </source>
</evidence>
<dbReference type="GO" id="GO:0003684">
    <property type="term" value="F:damaged DNA binding"/>
    <property type="evidence" value="ECO:0007669"/>
    <property type="project" value="InterPro"/>
</dbReference>
<dbReference type="STRING" id="1965070.A0A3S3S425"/>
<dbReference type="InterPro" id="IPR033312">
    <property type="entry name" value="DDB2"/>
</dbReference>
<dbReference type="PROSITE" id="PS50294">
    <property type="entry name" value="WD_REPEATS_REGION"/>
    <property type="match status" value="1"/>
</dbReference>
<evidence type="ECO:0000256" key="10">
    <source>
        <dbReference type="ARBA" id="ARBA00031670"/>
    </source>
</evidence>
<dbReference type="GO" id="GO:0080008">
    <property type="term" value="C:Cul4-RING E3 ubiquitin ligase complex"/>
    <property type="evidence" value="ECO:0007669"/>
    <property type="project" value="InterPro"/>
</dbReference>
<accession>A0A3S3S425</accession>
<dbReference type="PANTHER" id="PTHR15169:SF0">
    <property type="entry name" value="DNA DAMAGE-BINDING PROTEIN 2"/>
    <property type="match status" value="1"/>
</dbReference>
<keyword evidence="13" id="KW-1185">Reference proteome</keyword>
<evidence type="ECO:0000256" key="11">
    <source>
        <dbReference type="PROSITE-ProRule" id="PRU00221"/>
    </source>
</evidence>
<dbReference type="InterPro" id="IPR036322">
    <property type="entry name" value="WD40_repeat_dom_sf"/>
</dbReference>
<keyword evidence="5" id="KW-0227">DNA damage</keyword>
<proteinExistence type="inferred from homology"/>
<comment type="subcellular location">
    <subcellularLocation>
        <location evidence="1">Nucleus</location>
    </subcellularLocation>
</comment>
<evidence type="ECO:0000256" key="1">
    <source>
        <dbReference type="ARBA" id="ARBA00004123"/>
    </source>
</evidence>
<evidence type="ECO:0000256" key="4">
    <source>
        <dbReference type="ARBA" id="ARBA00022737"/>
    </source>
</evidence>
<keyword evidence="6" id="KW-0833">Ubl conjugation pathway</keyword>
<dbReference type="GO" id="GO:0006281">
    <property type="term" value="P:DNA repair"/>
    <property type="evidence" value="ECO:0007669"/>
    <property type="project" value="UniProtKB-KW"/>
</dbReference>
<keyword evidence="8" id="KW-0234">DNA repair</keyword>